<evidence type="ECO:0000313" key="1">
    <source>
        <dbReference type="EMBL" id="KAL0937492.1"/>
    </source>
</evidence>
<proteinExistence type="predicted"/>
<keyword evidence="2" id="KW-1185">Reference proteome</keyword>
<accession>A0ACC3Z072</accession>
<name>A0ACC3Z072_COLTU</name>
<protein>
    <submittedName>
        <fullName evidence="1">C6 transcription factor</fullName>
    </submittedName>
</protein>
<gene>
    <name evidence="1" type="ORF">CTRU02_207223</name>
</gene>
<comment type="caution">
    <text evidence="1">The sequence shown here is derived from an EMBL/GenBank/DDBJ whole genome shotgun (WGS) entry which is preliminary data.</text>
</comment>
<reference evidence="1 2" key="1">
    <citation type="journal article" date="2020" name="Phytopathology">
        <title>Genome Sequence Resources of Colletotrichum truncatum, C. plurivorum, C. musicola, and C. sojae: Four Species Pathogenic to Soybean (Glycine max).</title>
        <authorList>
            <person name="Rogerio F."/>
            <person name="Boufleur T.R."/>
            <person name="Ciampi-Guillardi M."/>
            <person name="Sukno S.A."/>
            <person name="Thon M.R."/>
            <person name="Massola Junior N.S."/>
            <person name="Baroncelli R."/>
        </authorList>
    </citation>
    <scope>NUCLEOTIDE SEQUENCE [LARGE SCALE GENOMIC DNA]</scope>
    <source>
        <strain evidence="1 2">CMES1059</strain>
    </source>
</reference>
<evidence type="ECO:0000313" key="2">
    <source>
        <dbReference type="Proteomes" id="UP000805649"/>
    </source>
</evidence>
<organism evidence="1 2">
    <name type="scientific">Colletotrichum truncatum</name>
    <name type="common">Anthracnose fungus</name>
    <name type="synonym">Colletotrichum capsici</name>
    <dbReference type="NCBI Taxonomy" id="5467"/>
    <lineage>
        <taxon>Eukaryota</taxon>
        <taxon>Fungi</taxon>
        <taxon>Dikarya</taxon>
        <taxon>Ascomycota</taxon>
        <taxon>Pezizomycotina</taxon>
        <taxon>Sordariomycetes</taxon>
        <taxon>Hypocreomycetidae</taxon>
        <taxon>Glomerellales</taxon>
        <taxon>Glomerellaceae</taxon>
        <taxon>Colletotrichum</taxon>
        <taxon>Colletotrichum truncatum species complex</taxon>
    </lineage>
</organism>
<sequence length="860" mass="96633">MKVKCNHYVAVLAKEEELRATESLRFLQSRFYGSIHKGHMVVSRRQHGARLFTVLQNYCCVAEDIQQPVHHCCVLAREHKEVSSDDELVRWGESLLSPEDQDTFEGLIELFTKDYSAPCRSGGPPTPRRPQIMYKIYCEENLGFIRENTNAVVPLPLLATAEFKTIIQVSRKSMSSALVADVPSTVTAALNRIEENTRGPELRIPTDFAVGPFGVFKSVPSCNQSSFGDDTLMLSPPPTTCRSGSIEVASYSSPLSIISSSIPQCQNRIQAQREGTGLDSTSYQQPIENDVIIPDALGDFFSNSLDFLQWGDLFTWDSELLGIPLLANNLNCIDAPTEPSGCAADCDTTWTDMAQDSLLVHSSTGDVAWPELNLEVDAPLLLKHFNEEVINQMGSLPINEKSGWRILNVPHAILTLIDLTMFKVGKEKIRHASLANFYALIAVSAFHLSLNAASFPSLSKPGRNWEALSKKTYDAAKYHLKISLETESTLESSNKAKYKEQLMAVGAVLATSLLSGNELDSHRYLVAMERLIRRRGLKKPKLSRRARLFHNIYAWMRIVSESTNVLHENSPFAMRPFKLVRTGLTTPEDNDSGTIRSKQATPLNIQNTNTDSTLDSFLHLESPYLQPYRHDRDQDHDDTRDIHLMSSLNCQEDMHMRIYGVPETWLRLVSQTTRLANVMDHLATGQDQSDGDNTAFLQSKASYLEEAVCSFKMRYLSNTGAETNQSRPHVHMTRALSAALVIFFYRRIRKIHTLMLQESVKQVIESLHAFDKALEENELLGPGTAWPAFVAGAEATESEQRRQFEDWLVKAHSKSGWKGYLVSKEILNEVWMQRDAAGGTATSPTWVDVCKQMRRWPLLC</sequence>
<dbReference type="Proteomes" id="UP000805649">
    <property type="component" value="Unassembled WGS sequence"/>
</dbReference>
<dbReference type="EMBL" id="VUJX02000004">
    <property type="protein sequence ID" value="KAL0937492.1"/>
    <property type="molecule type" value="Genomic_DNA"/>
</dbReference>